<evidence type="ECO:0000313" key="2">
    <source>
        <dbReference type="EMBL" id="MDQ0268425.1"/>
    </source>
</evidence>
<comment type="caution">
    <text evidence="2">The sequence shown here is derived from an EMBL/GenBank/DDBJ whole genome shotgun (WGS) entry which is preliminary data.</text>
</comment>
<feature type="transmembrane region" description="Helical" evidence="1">
    <location>
        <begin position="15"/>
        <end position="36"/>
    </location>
</feature>
<reference evidence="2 3" key="1">
    <citation type="submission" date="2023-07" db="EMBL/GenBank/DDBJ databases">
        <title>Genomic Encyclopedia of Type Strains, Phase IV (KMG-IV): sequencing the most valuable type-strain genomes for metagenomic binning, comparative biology and taxonomic classification.</title>
        <authorList>
            <person name="Goeker M."/>
        </authorList>
    </citation>
    <scope>NUCLEOTIDE SEQUENCE [LARGE SCALE GENOMIC DNA]</scope>
    <source>
        <strain evidence="2 3">DSM 23494</strain>
    </source>
</reference>
<dbReference type="Proteomes" id="UP001238088">
    <property type="component" value="Unassembled WGS sequence"/>
</dbReference>
<sequence length="100" mass="11391">MKNVQDSMFSLENGLLWGLILIVIHFISVTSSMAIFTSIYRESHKKGYIFLGQFLVGGIFVLFYLYKFSVALGVISIAVILAVVLFALYWVRTRIDMEDT</sequence>
<gene>
    <name evidence="2" type="ORF">J2S17_000294</name>
</gene>
<organism evidence="2 3">
    <name type="scientific">Cytobacillus purgationiresistens</name>
    <dbReference type="NCBI Taxonomy" id="863449"/>
    <lineage>
        <taxon>Bacteria</taxon>
        <taxon>Bacillati</taxon>
        <taxon>Bacillota</taxon>
        <taxon>Bacilli</taxon>
        <taxon>Bacillales</taxon>
        <taxon>Bacillaceae</taxon>
        <taxon>Cytobacillus</taxon>
    </lineage>
</organism>
<name>A0ABU0ABK9_9BACI</name>
<keyword evidence="1" id="KW-1133">Transmembrane helix</keyword>
<feature type="transmembrane region" description="Helical" evidence="1">
    <location>
        <begin position="72"/>
        <end position="91"/>
    </location>
</feature>
<keyword evidence="1" id="KW-0812">Transmembrane</keyword>
<feature type="transmembrane region" description="Helical" evidence="1">
    <location>
        <begin position="48"/>
        <end position="66"/>
    </location>
</feature>
<keyword evidence="3" id="KW-1185">Reference proteome</keyword>
<evidence type="ECO:0000256" key="1">
    <source>
        <dbReference type="SAM" id="Phobius"/>
    </source>
</evidence>
<proteinExistence type="predicted"/>
<keyword evidence="1" id="KW-0472">Membrane</keyword>
<accession>A0ABU0ABK9</accession>
<protein>
    <submittedName>
        <fullName evidence="2">Uncharacterized protein</fullName>
    </submittedName>
</protein>
<evidence type="ECO:0000313" key="3">
    <source>
        <dbReference type="Proteomes" id="UP001238088"/>
    </source>
</evidence>
<dbReference type="RefSeq" id="WP_307471170.1">
    <property type="nucleotide sequence ID" value="NZ_JAUSUB010000001.1"/>
</dbReference>
<dbReference type="EMBL" id="JAUSUB010000001">
    <property type="protein sequence ID" value="MDQ0268425.1"/>
    <property type="molecule type" value="Genomic_DNA"/>
</dbReference>